<dbReference type="AlphaFoldDB" id="A0A9P1JNB4"/>
<evidence type="ECO:0000313" key="3">
    <source>
        <dbReference type="Proteomes" id="UP000007319"/>
    </source>
</evidence>
<reference evidence="2 3" key="1">
    <citation type="journal article" date="2011" name="PLoS Genet.">
        <title>Azospirillum genomes reveal transition of bacteria from aquatic to terrestrial environments.</title>
        <authorList>
            <person name="Wisniewski-Dye F."/>
            <person name="Borziak K."/>
            <person name="Khalsa-Moyers G."/>
            <person name="Alexandre G."/>
            <person name="Sukharnikov L.O."/>
            <person name="Wuichet K."/>
            <person name="Hurst G.B."/>
            <person name="McDonald W.H."/>
            <person name="Robertson J.S."/>
            <person name="Barbe V."/>
            <person name="Calteau A."/>
            <person name="Rouy Z."/>
            <person name="Mangenot S."/>
            <person name="Prigent-Combaret C."/>
            <person name="Normand P."/>
            <person name="Boyer M."/>
            <person name="Siguier P."/>
            <person name="Dessaux Y."/>
            <person name="Elmerich C."/>
            <person name="Condemine G."/>
            <person name="Krishnen G."/>
            <person name="Kennedy I."/>
            <person name="Paterson A.H."/>
            <person name="Gonzalez V."/>
            <person name="Mavingui P."/>
            <person name="Zhulin I.B."/>
        </authorList>
    </citation>
    <scope>NUCLEOTIDE SEQUENCE [LARGE SCALE GENOMIC DNA]</scope>
    <source>
        <strain evidence="2 3">Sp245</strain>
    </source>
</reference>
<feature type="region of interest" description="Disordered" evidence="1">
    <location>
        <begin position="37"/>
        <end position="56"/>
    </location>
</feature>
<dbReference type="EMBL" id="HE577327">
    <property type="protein sequence ID" value="CCC96530.1"/>
    <property type="molecule type" value="Genomic_DNA"/>
</dbReference>
<organism evidence="2 3">
    <name type="scientific">Azospirillum baldaniorum</name>
    <dbReference type="NCBI Taxonomy" id="1064539"/>
    <lineage>
        <taxon>Bacteria</taxon>
        <taxon>Pseudomonadati</taxon>
        <taxon>Pseudomonadota</taxon>
        <taxon>Alphaproteobacteria</taxon>
        <taxon>Rhodospirillales</taxon>
        <taxon>Azospirillaceae</taxon>
        <taxon>Azospirillum</taxon>
    </lineage>
</organism>
<evidence type="ECO:0000313" key="2">
    <source>
        <dbReference type="EMBL" id="CCC96530.1"/>
    </source>
</evidence>
<sequence length="126" mass="14399">MPLFEQSADLLFAPLGATKRGLLRFFKFLRIDGRPNRSFHPNEQPALLSDRQPPTGAGRPFSHAFFIHMRHETIDIMNESADIPSKQPVAACRSFLSHEFNPEELERGWTSQSAWIEEEIPRLLVG</sequence>
<keyword evidence="3" id="KW-1185">Reference proteome</keyword>
<name>A0A9P1JNB4_9PROT</name>
<dbReference type="KEGG" id="abs:AZOBR_10317"/>
<dbReference type="Proteomes" id="UP000007319">
    <property type="component" value="Chromosome"/>
</dbReference>
<accession>A0A9P1JNB4</accession>
<protein>
    <submittedName>
        <fullName evidence="2">Uncharacterized protein</fullName>
    </submittedName>
</protein>
<gene>
    <name evidence="2" type="ORF">AZOBR_10317</name>
</gene>
<proteinExistence type="predicted"/>
<evidence type="ECO:0000256" key="1">
    <source>
        <dbReference type="SAM" id="MobiDB-lite"/>
    </source>
</evidence>